<comment type="caution">
    <text evidence="1">The sequence shown here is derived from an EMBL/GenBank/DDBJ whole genome shotgun (WGS) entry which is preliminary data.</text>
</comment>
<dbReference type="InterPro" id="IPR005883">
    <property type="entry name" value="PilM"/>
</dbReference>
<evidence type="ECO:0008006" key="3">
    <source>
        <dbReference type="Google" id="ProtNLM"/>
    </source>
</evidence>
<proteinExistence type="predicted"/>
<dbReference type="InterPro" id="IPR043129">
    <property type="entry name" value="ATPase_NBD"/>
</dbReference>
<organism evidence="1 2">
    <name type="scientific">Candidatus Wolfebacteria bacterium CG03_land_8_20_14_0_80_40_12</name>
    <dbReference type="NCBI Taxonomy" id="1975069"/>
    <lineage>
        <taxon>Bacteria</taxon>
        <taxon>Candidatus Wolfeibacteriota</taxon>
    </lineage>
</organism>
<dbReference type="Pfam" id="PF11104">
    <property type="entry name" value="PilM_2"/>
    <property type="match status" value="1"/>
</dbReference>
<dbReference type="PIRSF" id="PIRSF019169">
    <property type="entry name" value="PilM"/>
    <property type="match status" value="1"/>
</dbReference>
<dbReference type="AlphaFoldDB" id="A0A2M7B589"/>
<dbReference type="CDD" id="cd24049">
    <property type="entry name" value="ASKHA_NBD_PilM"/>
    <property type="match status" value="1"/>
</dbReference>
<sequence>MFNFIKSLIGAQSYLGVDIGTTSIKIVEIAQDKKRPKLKNYGILETYGHLERLNNAIQTSSLKIMEKEAAGLLKMLLKQSKIKSLDVLASIPSFSAFITLLEIPEMSEIDTAKTIPFQISQHIPLPASEVNIDWFKVGQKEEEGVVKQQILLVSVPNIVVQRYQTIFKSAGLKLKILEVETLGLARSLVAGDSAPTLLVDIGGRSTNIAIVENGSIKYNTHSDFAGGSLTYAISSGLNINIRRAEELKKQKGILGVGSEFELSTLIFPFLDAIISEAERLRTIFERNQGMEVKQIVLAGGGANLLGIEKYFEERTGLETVIGNSFSRIVYPSRIEPMIKELGPGFAVAIGLGIKKFI</sequence>
<dbReference type="EMBL" id="PEVJ01000055">
    <property type="protein sequence ID" value="PIU98277.1"/>
    <property type="molecule type" value="Genomic_DNA"/>
</dbReference>
<dbReference type="InterPro" id="IPR050696">
    <property type="entry name" value="FtsA/MreB"/>
</dbReference>
<evidence type="ECO:0000313" key="1">
    <source>
        <dbReference type="EMBL" id="PIU98277.1"/>
    </source>
</evidence>
<dbReference type="SUPFAM" id="SSF53067">
    <property type="entry name" value="Actin-like ATPase domain"/>
    <property type="match status" value="2"/>
</dbReference>
<evidence type="ECO:0000313" key="2">
    <source>
        <dbReference type="Proteomes" id="UP000228949"/>
    </source>
</evidence>
<dbReference type="PANTHER" id="PTHR32432:SF3">
    <property type="entry name" value="ETHANOLAMINE UTILIZATION PROTEIN EUTJ"/>
    <property type="match status" value="1"/>
</dbReference>
<dbReference type="Proteomes" id="UP000228949">
    <property type="component" value="Unassembled WGS sequence"/>
</dbReference>
<gene>
    <name evidence="1" type="ORF">COS61_02290</name>
</gene>
<dbReference type="Gene3D" id="3.30.1490.300">
    <property type="match status" value="1"/>
</dbReference>
<dbReference type="PANTHER" id="PTHR32432">
    <property type="entry name" value="CELL DIVISION PROTEIN FTSA-RELATED"/>
    <property type="match status" value="1"/>
</dbReference>
<reference evidence="2" key="1">
    <citation type="submission" date="2017-09" db="EMBL/GenBank/DDBJ databases">
        <title>Depth-based differentiation of microbial function through sediment-hosted aquifers and enrichment of novel symbionts in the deep terrestrial subsurface.</title>
        <authorList>
            <person name="Probst A.J."/>
            <person name="Ladd B."/>
            <person name="Jarett J.K."/>
            <person name="Geller-Mcgrath D.E."/>
            <person name="Sieber C.M.K."/>
            <person name="Emerson J.B."/>
            <person name="Anantharaman K."/>
            <person name="Thomas B.C."/>
            <person name="Malmstrom R."/>
            <person name="Stieglmeier M."/>
            <person name="Klingl A."/>
            <person name="Woyke T."/>
            <person name="Ryan C.M."/>
            <person name="Banfield J.F."/>
        </authorList>
    </citation>
    <scope>NUCLEOTIDE SEQUENCE [LARGE SCALE GENOMIC DNA]</scope>
</reference>
<protein>
    <recommendedName>
        <fullName evidence="3">SHS2 domain-containing protein</fullName>
    </recommendedName>
</protein>
<name>A0A2M7B589_9BACT</name>
<dbReference type="Gene3D" id="3.30.420.40">
    <property type="match status" value="2"/>
</dbReference>
<dbReference type="NCBIfam" id="TIGR01175">
    <property type="entry name" value="pilM"/>
    <property type="match status" value="1"/>
</dbReference>
<accession>A0A2M7B589</accession>